<dbReference type="SUPFAM" id="SSF81296">
    <property type="entry name" value="E set domains"/>
    <property type="match status" value="1"/>
</dbReference>
<keyword evidence="4" id="KW-0574">Periplasm</keyword>
<feature type="region of interest" description="Disordered" evidence="5">
    <location>
        <begin position="25"/>
        <end position="45"/>
    </location>
</feature>
<dbReference type="InterPro" id="IPR013783">
    <property type="entry name" value="Ig-like_fold"/>
</dbReference>
<dbReference type="InterPro" id="IPR014756">
    <property type="entry name" value="Ig_E-set"/>
</dbReference>
<evidence type="ECO:0000313" key="7">
    <source>
        <dbReference type="EMBL" id="GAA6169267.1"/>
    </source>
</evidence>
<feature type="domain" description="Glucan biosynthesis periplasmic MdoG C-terminal" evidence="6">
    <location>
        <begin position="55"/>
        <end position="540"/>
    </location>
</feature>
<dbReference type="InterPro" id="IPR014438">
    <property type="entry name" value="Glucan_biosyn_MdoG/MdoD"/>
</dbReference>
<comment type="pathway">
    <text evidence="2">Glycan metabolism; osmoregulated periplasmic glucan (OPG) biosynthesis.</text>
</comment>
<dbReference type="RefSeq" id="WP_353303823.1">
    <property type="nucleotide sequence ID" value="NZ_BAABWN010000010.1"/>
</dbReference>
<comment type="caution">
    <text evidence="7">The sequence shown here is derived from an EMBL/GenBank/DDBJ whole genome shotgun (WGS) entry which is preliminary data.</text>
</comment>
<feature type="compositionally biased region" description="Low complexity" evidence="5">
    <location>
        <begin position="26"/>
        <end position="35"/>
    </location>
</feature>
<dbReference type="InterPro" id="IPR014718">
    <property type="entry name" value="GH-type_carb-bd"/>
</dbReference>
<name>A0ABQ0AC85_9GAMM</name>
<dbReference type="InterPro" id="IPR007444">
    <property type="entry name" value="Glucan_biosyn_MdoG_C"/>
</dbReference>
<organism evidence="7 8">
    <name type="scientific">Sessilibacter corallicola</name>
    <dbReference type="NCBI Taxonomy" id="2904075"/>
    <lineage>
        <taxon>Bacteria</taxon>
        <taxon>Pseudomonadati</taxon>
        <taxon>Pseudomonadota</taxon>
        <taxon>Gammaproteobacteria</taxon>
        <taxon>Cellvibrionales</taxon>
        <taxon>Cellvibrionaceae</taxon>
        <taxon>Sessilibacter</taxon>
    </lineage>
</organism>
<dbReference type="SUPFAM" id="SSF74650">
    <property type="entry name" value="Galactose mutarotase-like"/>
    <property type="match status" value="1"/>
</dbReference>
<comment type="similarity">
    <text evidence="3">Belongs to the OpgD/OpgG family.</text>
</comment>
<evidence type="ECO:0000256" key="1">
    <source>
        <dbReference type="ARBA" id="ARBA00004418"/>
    </source>
</evidence>
<gene>
    <name evidence="7" type="primary">mdoG</name>
    <name evidence="7" type="ORF">NBRC116591_30780</name>
</gene>
<sequence>MLGYFWSAFAVSQVPEGTVIEEQIPESNSNNENLNQEGDHTYSENTLPESNDKLFQWVSEKAKALSKAAYKENKSELPQTLDNLSYQQYRSIRFNPNAALWKNESEFEIQLFHPGFLYKKLISLNLIDKPQTHARLKFNSNDFIYEREATHIPNELNVDSVTDKMLGYAGFRVHYPLNSNIYKDELIVFQGASYFRMVGPQQTYGISGRGLAIDTGEPEGEEFPYFVEFWLKQPTENEYSLVVFALLDSPSVSGAFQFLIKPGIHSEIDVNSKLYPRKNIKKLGVAPLTSMFLYGENKTKFVDDFRPEIHDSDGLQILLASGEWLWRPLRNPQELSITSSTIENLKGFGLAQRDRAFDNYSDLEAKYETRPSLWIKPMSEWGEGRVELVEIPTNSETNDNIVAYWVPSKPVLAGDELSFDYRISTYNANAPGFDAAFVKSTRTSWAAIAGESNPPPKSNRQFVVDFAGIEIDRLSANANIKANLTLSSGEYENLRVVKLPEGKGWRVYFTLIPSDNTVIDMRLNLSLHDQRISETWNYVWNSNAIQ</sequence>
<dbReference type="Gene3D" id="2.60.40.10">
    <property type="entry name" value="Immunoglobulins"/>
    <property type="match status" value="1"/>
</dbReference>
<dbReference type="PANTHER" id="PTHR30504:SF2">
    <property type="entry name" value="GLUCANS BIOSYNTHESIS PROTEIN G"/>
    <property type="match status" value="1"/>
</dbReference>
<proteinExistence type="inferred from homology"/>
<protein>
    <submittedName>
        <fullName evidence="7">Glucans biosynthesis protein MdoG</fullName>
    </submittedName>
</protein>
<dbReference type="PANTHER" id="PTHR30504">
    <property type="entry name" value="GLUCANS BIOSYNTHESIS PROTEIN"/>
    <property type="match status" value="1"/>
</dbReference>
<evidence type="ECO:0000313" key="8">
    <source>
        <dbReference type="Proteomes" id="UP001465153"/>
    </source>
</evidence>
<evidence type="ECO:0000256" key="2">
    <source>
        <dbReference type="ARBA" id="ARBA00005001"/>
    </source>
</evidence>
<dbReference type="Pfam" id="PF04349">
    <property type="entry name" value="MdoG"/>
    <property type="match status" value="1"/>
</dbReference>
<dbReference type="Proteomes" id="UP001465153">
    <property type="component" value="Unassembled WGS sequence"/>
</dbReference>
<dbReference type="PIRSF" id="PIRSF006281">
    <property type="entry name" value="MdoG"/>
    <property type="match status" value="1"/>
</dbReference>
<evidence type="ECO:0000256" key="3">
    <source>
        <dbReference type="ARBA" id="ARBA00009284"/>
    </source>
</evidence>
<dbReference type="InterPro" id="IPR011013">
    <property type="entry name" value="Gal_mutarotase_sf_dom"/>
</dbReference>
<evidence type="ECO:0000256" key="4">
    <source>
        <dbReference type="ARBA" id="ARBA00022764"/>
    </source>
</evidence>
<keyword evidence="8" id="KW-1185">Reference proteome</keyword>
<dbReference type="Gene3D" id="2.70.98.10">
    <property type="match status" value="1"/>
</dbReference>
<dbReference type="EMBL" id="BAABWN010000010">
    <property type="protein sequence ID" value="GAA6169267.1"/>
    <property type="molecule type" value="Genomic_DNA"/>
</dbReference>
<reference evidence="7 8" key="1">
    <citation type="submission" date="2024-04" db="EMBL/GenBank/DDBJ databases">
        <title>Draft genome sequence of Sessilibacter corallicola NBRC 116591.</title>
        <authorList>
            <person name="Miyakawa T."/>
            <person name="Kusuya Y."/>
            <person name="Miura T."/>
        </authorList>
    </citation>
    <scope>NUCLEOTIDE SEQUENCE [LARGE SCALE GENOMIC DNA]</scope>
    <source>
        <strain evidence="7 8">KU-00831-HH</strain>
    </source>
</reference>
<comment type="subcellular location">
    <subcellularLocation>
        <location evidence="1">Periplasm</location>
    </subcellularLocation>
</comment>
<evidence type="ECO:0000259" key="6">
    <source>
        <dbReference type="Pfam" id="PF04349"/>
    </source>
</evidence>
<evidence type="ECO:0000256" key="5">
    <source>
        <dbReference type="SAM" id="MobiDB-lite"/>
    </source>
</evidence>
<accession>A0ABQ0AC85</accession>